<dbReference type="EMBL" id="JALHAT010000037">
    <property type="protein sequence ID" value="MCJ1962328.1"/>
    <property type="molecule type" value="Genomic_DNA"/>
</dbReference>
<evidence type="ECO:0000256" key="3">
    <source>
        <dbReference type="ARBA" id="ARBA00022448"/>
    </source>
</evidence>
<organism evidence="10 11">
    <name type="scientific">Novosphingobium mangrovi</name>
    <name type="common">ex Hu et al. 2023</name>
    <dbReference type="NCBI Taxonomy" id="2930094"/>
    <lineage>
        <taxon>Bacteria</taxon>
        <taxon>Pseudomonadati</taxon>
        <taxon>Pseudomonadota</taxon>
        <taxon>Alphaproteobacteria</taxon>
        <taxon>Sphingomonadales</taxon>
        <taxon>Sphingomonadaceae</taxon>
        <taxon>Novosphingobium</taxon>
    </lineage>
</organism>
<feature type="transmembrane region" description="Helical" evidence="8">
    <location>
        <begin position="243"/>
        <end position="263"/>
    </location>
</feature>
<keyword evidence="11" id="KW-1185">Reference proteome</keyword>
<feature type="transmembrane region" description="Helical" evidence="8">
    <location>
        <begin position="12"/>
        <end position="29"/>
    </location>
</feature>
<gene>
    <name evidence="10" type="primary">rarD</name>
    <name evidence="10" type="ORF">MTR65_16670</name>
</gene>
<feature type="transmembrane region" description="Helical" evidence="8">
    <location>
        <begin position="75"/>
        <end position="95"/>
    </location>
</feature>
<feature type="transmembrane region" description="Helical" evidence="8">
    <location>
        <begin position="153"/>
        <end position="169"/>
    </location>
</feature>
<dbReference type="InterPro" id="IPR000620">
    <property type="entry name" value="EamA_dom"/>
</dbReference>
<evidence type="ECO:0000313" key="11">
    <source>
        <dbReference type="Proteomes" id="UP001162802"/>
    </source>
</evidence>
<sequence length="305" mass="33099">MTAPTPSPASGLPYALGTYVFWGLFPLYFAALRHVPAFEMVGWRIVFTLPFCAVLVLWRRNVGAVLTALRNPRKLGILAASSLFIGANWTIYVWAVQSGHVLAASLGYYINPLLNVLAGTLFLKERLSRLQWGAVALAALGVAILAFNALTMLWVSLGLSLSFCCYGLLRKRVAVEALPGLAVESLFLLIPGIAIVMNQALSPAGSSLGQSLTTDGLLALAGVFTGLPLLLFAIAARRMDYSTLGFVQFVTPTLVFLLGVFVFREEVRTTQIVCFAFIWSAIALFSLDLLRRRKRTRAGVRAKAA</sequence>
<feature type="transmembrane region" description="Helical" evidence="8">
    <location>
        <begin position="269"/>
        <end position="287"/>
    </location>
</feature>
<feature type="transmembrane region" description="Helical" evidence="8">
    <location>
        <begin position="181"/>
        <end position="197"/>
    </location>
</feature>
<dbReference type="RefSeq" id="WP_243802198.1">
    <property type="nucleotide sequence ID" value="NZ_JALHAT010000037.1"/>
</dbReference>
<feature type="transmembrane region" description="Helical" evidence="8">
    <location>
        <begin position="217"/>
        <end position="236"/>
    </location>
</feature>
<evidence type="ECO:0000256" key="4">
    <source>
        <dbReference type="ARBA" id="ARBA00022475"/>
    </source>
</evidence>
<feature type="transmembrane region" description="Helical" evidence="8">
    <location>
        <begin position="130"/>
        <end position="147"/>
    </location>
</feature>
<evidence type="ECO:0000256" key="2">
    <source>
        <dbReference type="ARBA" id="ARBA00007362"/>
    </source>
</evidence>
<dbReference type="SUPFAM" id="SSF103481">
    <property type="entry name" value="Multidrug resistance efflux transporter EmrE"/>
    <property type="match status" value="2"/>
</dbReference>
<evidence type="ECO:0000256" key="1">
    <source>
        <dbReference type="ARBA" id="ARBA00004651"/>
    </source>
</evidence>
<evidence type="ECO:0000256" key="8">
    <source>
        <dbReference type="SAM" id="Phobius"/>
    </source>
</evidence>
<keyword evidence="6 8" id="KW-1133">Transmembrane helix</keyword>
<keyword evidence="7 8" id="KW-0472">Membrane</keyword>
<evidence type="ECO:0000256" key="7">
    <source>
        <dbReference type="ARBA" id="ARBA00023136"/>
    </source>
</evidence>
<dbReference type="NCBIfam" id="TIGR00688">
    <property type="entry name" value="rarD"/>
    <property type="match status" value="1"/>
</dbReference>
<evidence type="ECO:0000259" key="9">
    <source>
        <dbReference type="Pfam" id="PF00892"/>
    </source>
</evidence>
<feature type="transmembrane region" description="Helical" evidence="8">
    <location>
        <begin position="101"/>
        <end position="123"/>
    </location>
</feature>
<proteinExistence type="inferred from homology"/>
<feature type="domain" description="EamA" evidence="9">
    <location>
        <begin position="10"/>
        <end position="146"/>
    </location>
</feature>
<dbReference type="Proteomes" id="UP001162802">
    <property type="component" value="Unassembled WGS sequence"/>
</dbReference>
<evidence type="ECO:0000256" key="5">
    <source>
        <dbReference type="ARBA" id="ARBA00022692"/>
    </source>
</evidence>
<dbReference type="PANTHER" id="PTHR22911">
    <property type="entry name" value="ACYL-MALONYL CONDENSING ENZYME-RELATED"/>
    <property type="match status" value="1"/>
</dbReference>
<comment type="similarity">
    <text evidence="2">Belongs to the EamA transporter family.</text>
</comment>
<name>A0ABT0AGK6_9SPHN</name>
<keyword evidence="5 8" id="KW-0812">Transmembrane</keyword>
<dbReference type="PANTHER" id="PTHR22911:SF137">
    <property type="entry name" value="SOLUTE CARRIER FAMILY 35 MEMBER G2-RELATED"/>
    <property type="match status" value="1"/>
</dbReference>
<accession>A0ABT0AGK6</accession>
<evidence type="ECO:0000256" key="6">
    <source>
        <dbReference type="ARBA" id="ARBA00022989"/>
    </source>
</evidence>
<keyword evidence="4" id="KW-1003">Cell membrane</keyword>
<feature type="transmembrane region" description="Helical" evidence="8">
    <location>
        <begin position="41"/>
        <end position="59"/>
    </location>
</feature>
<reference evidence="10" key="1">
    <citation type="submission" date="2022-03" db="EMBL/GenBank/DDBJ databases">
        <title>Identification of a novel bacterium isolated from mangrove sediments.</title>
        <authorList>
            <person name="Pan X."/>
        </authorList>
    </citation>
    <scope>NUCLEOTIDE SEQUENCE</scope>
    <source>
        <strain evidence="10">B2637</strain>
    </source>
</reference>
<comment type="caution">
    <text evidence="10">The sequence shown here is derived from an EMBL/GenBank/DDBJ whole genome shotgun (WGS) entry which is preliminary data.</text>
</comment>
<dbReference type="Pfam" id="PF00892">
    <property type="entry name" value="EamA"/>
    <property type="match status" value="1"/>
</dbReference>
<dbReference type="Gene3D" id="1.10.3730.20">
    <property type="match status" value="1"/>
</dbReference>
<keyword evidence="3" id="KW-0813">Transport</keyword>
<dbReference type="InterPro" id="IPR004626">
    <property type="entry name" value="RarD"/>
</dbReference>
<dbReference type="InterPro" id="IPR037185">
    <property type="entry name" value="EmrE-like"/>
</dbReference>
<evidence type="ECO:0000313" key="10">
    <source>
        <dbReference type="EMBL" id="MCJ1962328.1"/>
    </source>
</evidence>
<comment type="subcellular location">
    <subcellularLocation>
        <location evidence="1">Cell membrane</location>
        <topology evidence="1">Multi-pass membrane protein</topology>
    </subcellularLocation>
</comment>
<protein>
    <submittedName>
        <fullName evidence="10">EamA family transporter RarD</fullName>
    </submittedName>
</protein>